<sequence>MNLFPFLNRIQPSTTLDNARERKHIGSEIVNKLVEQRYGVVGTLVLDIALEQDVPGNQIGFVNELEDGASVVEIVDLGSGVESQEARRYEGVVESAGSKRKSVDFEDLFLGFTGLEKRERKGLKRNWLLWEWKRV</sequence>
<gene>
    <name evidence="1" type="ORF">TorRG33x02_156920</name>
</gene>
<comment type="caution">
    <text evidence="1">The sequence shown here is derived from an EMBL/GenBank/DDBJ whole genome shotgun (WGS) entry which is preliminary data.</text>
</comment>
<evidence type="ECO:0000313" key="2">
    <source>
        <dbReference type="Proteomes" id="UP000237000"/>
    </source>
</evidence>
<proteinExistence type="predicted"/>
<dbReference type="OrthoDB" id="1942791at2759"/>
<dbReference type="AlphaFoldDB" id="A0A2P5ESF2"/>
<dbReference type="EMBL" id="JXTC01000105">
    <property type="protein sequence ID" value="PON88478.1"/>
    <property type="molecule type" value="Genomic_DNA"/>
</dbReference>
<dbReference type="Proteomes" id="UP000237000">
    <property type="component" value="Unassembled WGS sequence"/>
</dbReference>
<protein>
    <submittedName>
        <fullName evidence="1">Uncharacterized protein</fullName>
    </submittedName>
</protein>
<evidence type="ECO:0000313" key="1">
    <source>
        <dbReference type="EMBL" id="PON88478.1"/>
    </source>
</evidence>
<name>A0A2P5ESF2_TREOI</name>
<reference evidence="2" key="1">
    <citation type="submission" date="2016-06" db="EMBL/GenBank/DDBJ databases">
        <title>Parallel loss of symbiosis genes in relatives of nitrogen-fixing non-legume Parasponia.</title>
        <authorList>
            <person name="Van Velzen R."/>
            <person name="Holmer R."/>
            <person name="Bu F."/>
            <person name="Rutten L."/>
            <person name="Van Zeijl A."/>
            <person name="Liu W."/>
            <person name="Santuari L."/>
            <person name="Cao Q."/>
            <person name="Sharma T."/>
            <person name="Shen D."/>
            <person name="Roswanjaya Y."/>
            <person name="Wardhani T."/>
            <person name="Kalhor M.S."/>
            <person name="Jansen J."/>
            <person name="Van den Hoogen J."/>
            <person name="Gungor B."/>
            <person name="Hartog M."/>
            <person name="Hontelez J."/>
            <person name="Verver J."/>
            <person name="Yang W.-C."/>
            <person name="Schijlen E."/>
            <person name="Repin R."/>
            <person name="Schilthuizen M."/>
            <person name="Schranz E."/>
            <person name="Heidstra R."/>
            <person name="Miyata K."/>
            <person name="Fedorova E."/>
            <person name="Kohlen W."/>
            <person name="Bisseling T."/>
            <person name="Smit S."/>
            <person name="Geurts R."/>
        </authorList>
    </citation>
    <scope>NUCLEOTIDE SEQUENCE [LARGE SCALE GENOMIC DNA]</scope>
    <source>
        <strain evidence="2">cv. RG33-2</strain>
    </source>
</reference>
<accession>A0A2P5ESF2</accession>
<dbReference type="InParanoid" id="A0A2P5ESF2"/>
<organism evidence="1 2">
    <name type="scientific">Trema orientale</name>
    <name type="common">Charcoal tree</name>
    <name type="synonym">Celtis orientalis</name>
    <dbReference type="NCBI Taxonomy" id="63057"/>
    <lineage>
        <taxon>Eukaryota</taxon>
        <taxon>Viridiplantae</taxon>
        <taxon>Streptophyta</taxon>
        <taxon>Embryophyta</taxon>
        <taxon>Tracheophyta</taxon>
        <taxon>Spermatophyta</taxon>
        <taxon>Magnoliopsida</taxon>
        <taxon>eudicotyledons</taxon>
        <taxon>Gunneridae</taxon>
        <taxon>Pentapetalae</taxon>
        <taxon>rosids</taxon>
        <taxon>fabids</taxon>
        <taxon>Rosales</taxon>
        <taxon>Cannabaceae</taxon>
        <taxon>Trema</taxon>
    </lineage>
</organism>
<keyword evidence="2" id="KW-1185">Reference proteome</keyword>